<organism evidence="1 2">
    <name type="scientific">Pseudonocardia zijingensis</name>
    <dbReference type="NCBI Taxonomy" id="153376"/>
    <lineage>
        <taxon>Bacteria</taxon>
        <taxon>Bacillati</taxon>
        <taxon>Actinomycetota</taxon>
        <taxon>Actinomycetes</taxon>
        <taxon>Pseudonocardiales</taxon>
        <taxon>Pseudonocardiaceae</taxon>
        <taxon>Pseudonocardia</taxon>
    </lineage>
</organism>
<accession>A0ABP4B8F2</accession>
<sequence>MGMDDAGLAGAVDATVAAGTAYYELLLESEPAGIVRTRSQGVCDFARRRAATHTVTEVPEGVPDQFQITDGGVVHSTESGDEWYALDMGGWGAASLLAVLGWLYGAVDARSGDDGERTVTMSARRALETCPASLRPELATAFGQSGHLEAVATGRVRTDAANRVTGFRLDLPYSRDGLFGSLDVGSRTVLTLSGFGEPADIRPPDSGPVQPVGEFVERLLRADESE</sequence>
<keyword evidence="2" id="KW-1185">Reference proteome</keyword>
<gene>
    <name evidence="1" type="ORF">GCM10009559_43870</name>
</gene>
<comment type="caution">
    <text evidence="1">The sequence shown here is derived from an EMBL/GenBank/DDBJ whole genome shotgun (WGS) entry which is preliminary data.</text>
</comment>
<evidence type="ECO:0000313" key="1">
    <source>
        <dbReference type="EMBL" id="GAA0945684.1"/>
    </source>
</evidence>
<dbReference type="Proteomes" id="UP001499967">
    <property type="component" value="Unassembled WGS sequence"/>
</dbReference>
<evidence type="ECO:0000313" key="2">
    <source>
        <dbReference type="Proteomes" id="UP001499967"/>
    </source>
</evidence>
<evidence type="ECO:0008006" key="3">
    <source>
        <dbReference type="Google" id="ProtNLM"/>
    </source>
</evidence>
<name>A0ABP4B8F2_9PSEU</name>
<dbReference type="EMBL" id="BAAAHP010000123">
    <property type="protein sequence ID" value="GAA0945684.1"/>
    <property type="molecule type" value="Genomic_DNA"/>
</dbReference>
<dbReference type="RefSeq" id="WP_343943367.1">
    <property type="nucleotide sequence ID" value="NZ_BAAAHP010000123.1"/>
</dbReference>
<proteinExistence type="predicted"/>
<reference evidence="2" key="1">
    <citation type="journal article" date="2019" name="Int. J. Syst. Evol. Microbiol.">
        <title>The Global Catalogue of Microorganisms (GCM) 10K type strain sequencing project: providing services to taxonomists for standard genome sequencing and annotation.</title>
        <authorList>
            <consortium name="The Broad Institute Genomics Platform"/>
            <consortium name="The Broad Institute Genome Sequencing Center for Infectious Disease"/>
            <person name="Wu L."/>
            <person name="Ma J."/>
        </authorList>
    </citation>
    <scope>NUCLEOTIDE SEQUENCE [LARGE SCALE GENOMIC DNA]</scope>
    <source>
        <strain evidence="2">JCM 11117</strain>
    </source>
</reference>
<protein>
    <recommendedName>
        <fullName evidence="3">ESAT-6 protein secretion system EspG family protein</fullName>
    </recommendedName>
</protein>